<reference evidence="8" key="1">
    <citation type="submission" date="2021-01" db="UniProtKB">
        <authorList>
            <consortium name="EnsemblMetazoa"/>
        </authorList>
    </citation>
    <scope>IDENTIFICATION</scope>
</reference>
<dbReference type="InterPro" id="IPR000594">
    <property type="entry name" value="ThiF_NAD_FAD-bd"/>
</dbReference>
<dbReference type="PANTHER" id="PTHR10953">
    <property type="entry name" value="UBIQUITIN-ACTIVATING ENZYME E1"/>
    <property type="match status" value="1"/>
</dbReference>
<evidence type="ECO:0000256" key="6">
    <source>
        <dbReference type="SAM" id="MobiDB-lite"/>
    </source>
</evidence>
<comment type="similarity">
    <text evidence="2 5">Belongs to the ubiquitin-activating E1 family. ULA1 subfamily.</text>
</comment>
<feature type="region of interest" description="Disordered" evidence="6">
    <location>
        <begin position="1"/>
        <end position="39"/>
    </location>
</feature>
<dbReference type="FunFam" id="3.40.50.720:FF:000475">
    <property type="entry name" value="NEDD8-activating enzyme E1 regulatory subunit"/>
    <property type="match status" value="1"/>
</dbReference>
<dbReference type="SUPFAM" id="SSF69572">
    <property type="entry name" value="Activating enzymes of the ubiquitin-like proteins"/>
    <property type="match status" value="1"/>
</dbReference>
<evidence type="ECO:0000259" key="7">
    <source>
        <dbReference type="Pfam" id="PF00899"/>
    </source>
</evidence>
<dbReference type="AlphaFoldDB" id="A0A7M5VGT4"/>
<dbReference type="CDD" id="cd01493">
    <property type="entry name" value="APPBP1_RUB"/>
    <property type="match status" value="1"/>
</dbReference>
<evidence type="ECO:0000256" key="5">
    <source>
        <dbReference type="PIRNR" id="PIRNR039099"/>
    </source>
</evidence>
<dbReference type="OrthoDB" id="1708823at2759"/>
<evidence type="ECO:0000313" key="9">
    <source>
        <dbReference type="Proteomes" id="UP000594262"/>
    </source>
</evidence>
<dbReference type="GO" id="GO:0045116">
    <property type="term" value="P:protein neddylation"/>
    <property type="evidence" value="ECO:0007669"/>
    <property type="project" value="UniProtKB-UniRule"/>
</dbReference>
<dbReference type="GeneID" id="136800300"/>
<dbReference type="EnsemblMetazoa" id="CLYHEMT012387.1">
    <property type="protein sequence ID" value="CLYHEMP012387.1"/>
    <property type="gene ID" value="CLYHEMG012387"/>
</dbReference>
<dbReference type="Pfam" id="PF00899">
    <property type="entry name" value="ThiF"/>
    <property type="match status" value="1"/>
</dbReference>
<dbReference type="Gene3D" id="3.40.50.720">
    <property type="entry name" value="NAD(P)-binding Rossmann-like Domain"/>
    <property type="match status" value="2"/>
</dbReference>
<dbReference type="RefSeq" id="XP_066913066.1">
    <property type="nucleotide sequence ID" value="XM_067056965.1"/>
</dbReference>
<dbReference type="Proteomes" id="UP000594262">
    <property type="component" value="Unplaced"/>
</dbReference>
<keyword evidence="4 5" id="KW-0833">Ubl conjugation pathway</keyword>
<evidence type="ECO:0000256" key="3">
    <source>
        <dbReference type="ARBA" id="ARBA00015407"/>
    </source>
</evidence>
<organism evidence="8 9">
    <name type="scientific">Clytia hemisphaerica</name>
    <dbReference type="NCBI Taxonomy" id="252671"/>
    <lineage>
        <taxon>Eukaryota</taxon>
        <taxon>Metazoa</taxon>
        <taxon>Cnidaria</taxon>
        <taxon>Hydrozoa</taxon>
        <taxon>Hydroidolina</taxon>
        <taxon>Leptothecata</taxon>
        <taxon>Obeliida</taxon>
        <taxon>Clytiidae</taxon>
        <taxon>Clytia</taxon>
    </lineage>
</organism>
<name>A0A7M5VGT4_9CNID</name>
<dbReference type="GO" id="GO:0005737">
    <property type="term" value="C:cytoplasm"/>
    <property type="evidence" value="ECO:0007669"/>
    <property type="project" value="TreeGrafter"/>
</dbReference>
<feature type="domain" description="THIF-type NAD/FAD binding fold" evidence="7">
    <location>
        <begin position="44"/>
        <end position="550"/>
    </location>
</feature>
<dbReference type="GO" id="GO:0019781">
    <property type="term" value="F:NEDD8 activating enzyme activity"/>
    <property type="evidence" value="ECO:0007669"/>
    <property type="project" value="UniProtKB-UniRule"/>
</dbReference>
<keyword evidence="9" id="KW-1185">Reference proteome</keyword>
<evidence type="ECO:0000256" key="2">
    <source>
        <dbReference type="ARBA" id="ARBA00006868"/>
    </source>
</evidence>
<dbReference type="PIRSF" id="PIRSF039099">
    <property type="entry name" value="APP-BP1"/>
    <property type="match status" value="1"/>
</dbReference>
<dbReference type="PANTHER" id="PTHR10953:SF29">
    <property type="entry name" value="NEDD8-ACTIVATING ENZYME E1 REGULATORY SUBUNIT"/>
    <property type="match status" value="1"/>
</dbReference>
<sequence length="556" mass="63865">MKRKESSTDNNNKKHHSEVMECETLENPKKKIQKQDPIQKEQKYDRQLRLWGNDGQTALENARICLINATATATETLKCLVLPGIGKFYIVDDHLVNDDDLSSNFFVDPESIGKPRAKVACELLQELNPDTSGNWIKEDAANLLDNDPEFYRKFTAVICSRVSEHDLLKLSHYFWEHDIPLFIVDSVGMFGYLRLVYKEHVIIKAHPDNTHSDLRLDCPFPELVDYFNKMDLSTMDNLEHSHTPFLVVLYKALERWQEQTDQKWPKNYKEKCQIKEIVRSLNLKNEDGVPVHEENFEEALTNVNNVFSGTFVPSDVRNVLDNPMADHPLQSANNSKFWILVRALKEFVNQSGTLPLRGSLPDMFSDSKRYIELQNVYKTKAESDIQKVTDLVRESLEDLQRSLSFIQPDEIQTFCKNAAFIQVQYGLSYHDEIRQNLAEHKIKDTLEQYQENGASLYLAFRTLHSSLDQQAPKDLISLSSVTENVMKSCLLEEFESPLNILEEMLRSDLSEFHPMAAVMGGISAQEVIKMITGQFVPVNNVLLVNSVESQTVTMKL</sequence>
<evidence type="ECO:0000256" key="1">
    <source>
        <dbReference type="ARBA" id="ARBA00005032"/>
    </source>
</evidence>
<accession>A0A7M5VGT4</accession>
<dbReference type="InterPro" id="IPR035985">
    <property type="entry name" value="Ubiquitin-activating_enz"/>
</dbReference>
<dbReference type="UniPathway" id="UPA00885"/>
<feature type="compositionally biased region" description="Basic and acidic residues" evidence="6">
    <location>
        <begin position="26"/>
        <end position="39"/>
    </location>
</feature>
<proteinExistence type="inferred from homology"/>
<evidence type="ECO:0000256" key="4">
    <source>
        <dbReference type="ARBA" id="ARBA00022786"/>
    </source>
</evidence>
<protein>
    <recommendedName>
        <fullName evidence="3 5">NEDD8-activating enzyme E1 regulatory subunit</fullName>
    </recommendedName>
</protein>
<evidence type="ECO:0000313" key="8">
    <source>
        <dbReference type="EnsemblMetazoa" id="CLYHEMP012387.1"/>
    </source>
</evidence>
<dbReference type="InterPro" id="IPR030667">
    <property type="entry name" value="APP-BP1"/>
</dbReference>
<comment type="pathway">
    <text evidence="1 5">Protein modification; protein neddylation.</text>
</comment>
<dbReference type="InterPro" id="IPR045886">
    <property type="entry name" value="ThiF/MoeB/HesA"/>
</dbReference>